<keyword evidence="11" id="KW-1185">Reference proteome</keyword>
<evidence type="ECO:0000256" key="2">
    <source>
        <dbReference type="ARBA" id="ARBA00023015"/>
    </source>
</evidence>
<organism evidence="10 11">
    <name type="scientific">Drechmeria coniospora</name>
    <name type="common">Nematophagous fungus</name>
    <name type="synonym">Meria coniospora</name>
    <dbReference type="NCBI Taxonomy" id="98403"/>
    <lineage>
        <taxon>Eukaryota</taxon>
        <taxon>Fungi</taxon>
        <taxon>Dikarya</taxon>
        <taxon>Ascomycota</taxon>
        <taxon>Pezizomycotina</taxon>
        <taxon>Sordariomycetes</taxon>
        <taxon>Hypocreomycetidae</taxon>
        <taxon>Hypocreales</taxon>
        <taxon>Ophiocordycipitaceae</taxon>
        <taxon>Drechmeria</taxon>
    </lineage>
</organism>
<evidence type="ECO:0000256" key="1">
    <source>
        <dbReference type="ARBA" id="ARBA00004123"/>
    </source>
</evidence>
<comment type="function">
    <text evidence="6 7">Recruits TFIIH to the initiation complex and stimulates the RNA polymerase II C-terminal domain kinase and DNA-dependent ATPase activities of TFIIH. Both TFIIH and TFIIE are required for promoter clearance by RNA polymerase.</text>
</comment>
<dbReference type="Pfam" id="PF18121">
    <property type="entry name" value="TFA2_Winged_2"/>
    <property type="match status" value="1"/>
</dbReference>
<comment type="caution">
    <text evidence="10">The sequence shown here is derived from an EMBL/GenBank/DDBJ whole genome shotgun (WGS) entry which is preliminary data.</text>
</comment>
<dbReference type="PANTHER" id="PTHR12716">
    <property type="entry name" value="TRANSCRIPTION INITIATION FACTOR IIE, BETA SUBUNIT"/>
    <property type="match status" value="1"/>
</dbReference>
<dbReference type="GO" id="GO:0001097">
    <property type="term" value="F:TFIIH-class transcription factor complex binding"/>
    <property type="evidence" value="ECO:0007669"/>
    <property type="project" value="TreeGrafter"/>
</dbReference>
<dbReference type="PROSITE" id="PS51351">
    <property type="entry name" value="TFIIE_BETA_C"/>
    <property type="match status" value="1"/>
</dbReference>
<keyword evidence="5 7" id="KW-0539">Nucleus</keyword>
<evidence type="ECO:0000256" key="5">
    <source>
        <dbReference type="ARBA" id="ARBA00023242"/>
    </source>
</evidence>
<dbReference type="InterPro" id="IPR016656">
    <property type="entry name" value="TFIIE-bsu"/>
</dbReference>
<dbReference type="PIRSF" id="PIRSF016398">
    <property type="entry name" value="TFIIE-beta"/>
    <property type="match status" value="1"/>
</dbReference>
<dbReference type="GO" id="GO:0005673">
    <property type="term" value="C:transcription factor TFIIE complex"/>
    <property type="evidence" value="ECO:0007669"/>
    <property type="project" value="UniProtKB-UniRule"/>
</dbReference>
<evidence type="ECO:0000256" key="8">
    <source>
        <dbReference type="SAM" id="MobiDB-lite"/>
    </source>
</evidence>
<dbReference type="STRING" id="98403.A0A151GCX3"/>
<dbReference type="PANTHER" id="PTHR12716:SF8">
    <property type="entry name" value="TRANSCRIPTION INITIATION FACTOR IIE SUBUNIT BETA"/>
    <property type="match status" value="1"/>
</dbReference>
<evidence type="ECO:0000256" key="3">
    <source>
        <dbReference type="ARBA" id="ARBA00023125"/>
    </source>
</evidence>
<dbReference type="InterPro" id="IPR003166">
    <property type="entry name" value="TFIIE_bsu_DNA-bd"/>
</dbReference>
<accession>A0A151GCX3</accession>
<sequence>MSSFLEKQSSAFRGSLASAASKLSNPSSAAPPKVPEATKASSSSLAPPSLAPPSPSPSAASDSTTPTGKRKRDAAPKVPFSQPQLTGYGAEVKTQMTFAVDYLKKKGEPKTVTDLIDHLSLRNYTEEHKKELVEGLRGHPRVEWKPDSSLAEQTWMTGTYGHRPIIPGVKDATTLLAFLQAKTDASGVKVQDLKDGWPDCEEVLGQLEQQHRILVTRTKKDNFPRCVWLDDASIQHSVQPEFQVMWHRVPLPSLDDMHRKLVSVGQKPTSEDPRKAAQAVGTKPKSQKKRAGKRVGKATNVHMQHLMQDYSNLRR</sequence>
<dbReference type="Pfam" id="PF02186">
    <property type="entry name" value="TFIIE_beta"/>
    <property type="match status" value="1"/>
</dbReference>
<dbReference type="FunCoup" id="A0A151GCX3">
    <property type="interactions" value="446"/>
</dbReference>
<keyword evidence="2 7" id="KW-0805">Transcription regulation</keyword>
<gene>
    <name evidence="10" type="ORF">DCS_06918</name>
</gene>
<dbReference type="GO" id="GO:0003677">
    <property type="term" value="F:DNA binding"/>
    <property type="evidence" value="ECO:0007669"/>
    <property type="project" value="UniProtKB-UniRule"/>
</dbReference>
<comment type="subcellular location">
    <subcellularLocation>
        <location evidence="1 7">Nucleus</location>
    </subcellularLocation>
</comment>
<proteinExistence type="inferred from homology"/>
<dbReference type="CDD" id="cd07977">
    <property type="entry name" value="TFIIE_beta_winged_helix"/>
    <property type="match status" value="1"/>
</dbReference>
<name>A0A151GCX3_DRECN</name>
<evidence type="ECO:0000313" key="10">
    <source>
        <dbReference type="EMBL" id="KYK54957.1"/>
    </source>
</evidence>
<evidence type="ECO:0000256" key="7">
    <source>
        <dbReference type="PIRNR" id="PIRNR016398"/>
    </source>
</evidence>
<evidence type="ECO:0000259" key="9">
    <source>
        <dbReference type="PROSITE" id="PS51351"/>
    </source>
</evidence>
<dbReference type="Pfam" id="PF22254">
    <property type="entry name" value="TFA2_E-tether"/>
    <property type="match status" value="1"/>
</dbReference>
<comment type="similarity">
    <text evidence="7">Belongs to the TFIIE beta subunit family.</text>
</comment>
<feature type="region of interest" description="Disordered" evidence="8">
    <location>
        <begin position="15"/>
        <end position="86"/>
    </location>
</feature>
<dbReference type="InterPro" id="IPR054600">
    <property type="entry name" value="TFA2_E-tether"/>
</dbReference>
<keyword evidence="3 7" id="KW-0238">DNA-binding</keyword>
<evidence type="ECO:0000313" key="11">
    <source>
        <dbReference type="Proteomes" id="UP000076580"/>
    </source>
</evidence>
<feature type="region of interest" description="Disordered" evidence="8">
    <location>
        <begin position="264"/>
        <end position="315"/>
    </location>
</feature>
<keyword evidence="4 7" id="KW-0804">Transcription</keyword>
<dbReference type="EMBL" id="LAYC01000003">
    <property type="protein sequence ID" value="KYK54957.1"/>
    <property type="molecule type" value="Genomic_DNA"/>
</dbReference>
<dbReference type="RefSeq" id="XP_040654309.1">
    <property type="nucleotide sequence ID" value="XM_040804205.1"/>
</dbReference>
<reference evidence="10 11" key="1">
    <citation type="journal article" date="2016" name="Sci. Rep.">
        <title>Insights into Adaptations to a Near-Obligate Nematode Endoparasitic Lifestyle from the Finished Genome of Drechmeria coniospora.</title>
        <authorList>
            <person name="Zhang L."/>
            <person name="Zhou Z."/>
            <person name="Guo Q."/>
            <person name="Fokkens L."/>
            <person name="Miskei M."/>
            <person name="Pocsi I."/>
            <person name="Zhang W."/>
            <person name="Chen M."/>
            <person name="Wang L."/>
            <person name="Sun Y."/>
            <person name="Donzelli B.G."/>
            <person name="Gibson D.M."/>
            <person name="Nelson D.R."/>
            <person name="Luo J.G."/>
            <person name="Rep M."/>
            <person name="Liu H."/>
            <person name="Yang S."/>
            <person name="Wang J."/>
            <person name="Krasnoff S.B."/>
            <person name="Xu Y."/>
            <person name="Molnar I."/>
            <person name="Lin M."/>
        </authorList>
    </citation>
    <scope>NUCLEOTIDE SEQUENCE [LARGE SCALE GENOMIC DNA]</scope>
    <source>
        <strain evidence="10 11">ARSEF 6962</strain>
    </source>
</reference>
<dbReference type="InterPro" id="IPR040501">
    <property type="entry name" value="TFA2_Winged_2"/>
</dbReference>
<feature type="domain" description="TFIIE beta" evidence="9">
    <location>
        <begin position="84"/>
        <end position="169"/>
    </location>
</feature>
<dbReference type="InParanoid" id="A0A151GCX3"/>
<feature type="compositionally biased region" description="Basic residues" evidence="8">
    <location>
        <begin position="285"/>
        <end position="296"/>
    </location>
</feature>
<dbReference type="GO" id="GO:0006367">
    <property type="term" value="P:transcription initiation at RNA polymerase II promoter"/>
    <property type="evidence" value="ECO:0007669"/>
    <property type="project" value="UniProtKB-UniRule"/>
</dbReference>
<protein>
    <recommendedName>
        <fullName evidence="7">Transcription initiation factor IIE subunit beta</fullName>
    </recommendedName>
</protein>
<comment type="subunit">
    <text evidence="7">Tetramer of two alpha and two beta chains.</text>
</comment>
<evidence type="ECO:0000256" key="6">
    <source>
        <dbReference type="ARBA" id="ARBA00025581"/>
    </source>
</evidence>
<dbReference type="AlphaFoldDB" id="A0A151GCX3"/>
<evidence type="ECO:0000256" key="4">
    <source>
        <dbReference type="ARBA" id="ARBA00023163"/>
    </source>
</evidence>
<dbReference type="Proteomes" id="UP000076580">
    <property type="component" value="Chromosome 03"/>
</dbReference>
<dbReference type="GeneID" id="63719561"/>